<sequence length="254" mass="27349">MTKETSPPRNHRRRNSPEQIQLPPPMPPRPIMLATPSQGYPFPVMGGTPREEEAPRIPQKKVSVQLPTPSHRRRKAAPEGDGWDTPGSSAANSRTGTPADDSRPFAMTRMSSTFSSSSSDATPSSSSCETPDDEAGSSSSSDVEDDDENDYREVAAAKAARRLRKQLEPARPQTPTEVVHARTKHAGSTPGAPPPAPFYHPDFDHPPDTLLDREDVRTQEEERSPGSSGTSSPAKEAKVNPLSSAVEGMSLAHA</sequence>
<comment type="caution">
    <text evidence="2">The sequence shown here is derived from an EMBL/GenBank/DDBJ whole genome shotgun (WGS) entry which is preliminary data.</text>
</comment>
<feature type="compositionally biased region" description="Basic and acidic residues" evidence="1">
    <location>
        <begin position="201"/>
        <end position="224"/>
    </location>
</feature>
<dbReference type="EMBL" id="PUHQ01000001">
    <property type="protein sequence ID" value="KAG0667474.1"/>
    <property type="molecule type" value="Genomic_DNA"/>
</dbReference>
<keyword evidence="3" id="KW-1185">Reference proteome</keyword>
<organism evidence="2 3">
    <name type="scientific">Rhodotorula mucilaginosa</name>
    <name type="common">Yeast</name>
    <name type="synonym">Rhodotorula rubra</name>
    <dbReference type="NCBI Taxonomy" id="5537"/>
    <lineage>
        <taxon>Eukaryota</taxon>
        <taxon>Fungi</taxon>
        <taxon>Dikarya</taxon>
        <taxon>Basidiomycota</taxon>
        <taxon>Pucciniomycotina</taxon>
        <taxon>Microbotryomycetes</taxon>
        <taxon>Sporidiobolales</taxon>
        <taxon>Sporidiobolaceae</taxon>
        <taxon>Rhodotorula</taxon>
    </lineage>
</organism>
<evidence type="ECO:0000256" key="1">
    <source>
        <dbReference type="SAM" id="MobiDB-lite"/>
    </source>
</evidence>
<evidence type="ECO:0000313" key="3">
    <source>
        <dbReference type="Proteomes" id="UP000777482"/>
    </source>
</evidence>
<evidence type="ECO:0000313" key="2">
    <source>
        <dbReference type="EMBL" id="KAG0667474.1"/>
    </source>
</evidence>
<dbReference type="AlphaFoldDB" id="A0A9P6WA20"/>
<gene>
    <name evidence="2" type="ORF">C6P46_000005</name>
</gene>
<feature type="compositionally biased region" description="Low complexity" evidence="1">
    <location>
        <begin position="111"/>
        <end position="127"/>
    </location>
</feature>
<feature type="region of interest" description="Disordered" evidence="1">
    <location>
        <begin position="1"/>
        <end position="254"/>
    </location>
</feature>
<feature type="compositionally biased region" description="Polar residues" evidence="1">
    <location>
        <begin position="86"/>
        <end position="96"/>
    </location>
</feature>
<name>A0A9P6WA20_RHOMI</name>
<dbReference type="Proteomes" id="UP000777482">
    <property type="component" value="Unassembled WGS sequence"/>
</dbReference>
<reference evidence="2 3" key="1">
    <citation type="submission" date="2020-11" db="EMBL/GenBank/DDBJ databases">
        <title>Kefir isolates.</title>
        <authorList>
            <person name="Marcisauskas S."/>
            <person name="Kim Y."/>
            <person name="Blasche S."/>
        </authorList>
    </citation>
    <scope>NUCLEOTIDE SEQUENCE [LARGE SCALE GENOMIC DNA]</scope>
    <source>
        <strain evidence="2 3">KR</strain>
    </source>
</reference>
<protein>
    <submittedName>
        <fullName evidence="2">Uncharacterized protein</fullName>
    </submittedName>
</protein>
<dbReference type="OrthoDB" id="2526760at2759"/>
<proteinExistence type="predicted"/>
<accession>A0A9P6WA20</accession>